<dbReference type="InterPro" id="IPR029058">
    <property type="entry name" value="AB_hydrolase_fold"/>
</dbReference>
<gene>
    <name evidence="4" type="ORF">BKA15_000245</name>
</gene>
<dbReference type="AlphaFoldDB" id="A0A7Y9I2Q7"/>
<dbReference type="Pfam" id="PF00326">
    <property type="entry name" value="Peptidase_S9"/>
    <property type="match status" value="1"/>
</dbReference>
<dbReference type="PANTHER" id="PTHR22946">
    <property type="entry name" value="DIENELACTONE HYDROLASE DOMAIN-CONTAINING PROTEIN-RELATED"/>
    <property type="match status" value="1"/>
</dbReference>
<dbReference type="PANTHER" id="PTHR22946:SF9">
    <property type="entry name" value="POLYKETIDE TRANSFERASE AF380"/>
    <property type="match status" value="1"/>
</dbReference>
<comment type="caution">
    <text evidence="4">The sequence shown here is derived from an EMBL/GenBank/DDBJ whole genome shotgun (WGS) entry which is preliminary data.</text>
</comment>
<evidence type="ECO:0000313" key="4">
    <source>
        <dbReference type="EMBL" id="NYE68916.1"/>
    </source>
</evidence>
<feature type="domain" description="Peptidase S9 prolyl oligopeptidase catalytic" evidence="3">
    <location>
        <begin position="359"/>
        <end position="547"/>
    </location>
</feature>
<keyword evidence="2 4" id="KW-0378">Hydrolase</keyword>
<dbReference type="Proteomes" id="UP000569914">
    <property type="component" value="Unassembled WGS sequence"/>
</dbReference>
<dbReference type="SUPFAM" id="SSF53474">
    <property type="entry name" value="alpha/beta-Hydrolases"/>
    <property type="match status" value="1"/>
</dbReference>
<dbReference type="GO" id="GO:0052689">
    <property type="term" value="F:carboxylic ester hydrolase activity"/>
    <property type="evidence" value="ECO:0007669"/>
    <property type="project" value="UniProtKB-ARBA"/>
</dbReference>
<accession>A0A7Y9I2Q7</accession>
<dbReference type="Gene3D" id="3.40.50.1820">
    <property type="entry name" value="alpha/beta hydrolase"/>
    <property type="match status" value="1"/>
</dbReference>
<dbReference type="EMBL" id="JACCBU010000001">
    <property type="protein sequence ID" value="NYE68916.1"/>
    <property type="molecule type" value="Genomic_DNA"/>
</dbReference>
<protein>
    <submittedName>
        <fullName evidence="4">Dienelactone hydrolase</fullName>
    </submittedName>
</protein>
<proteinExistence type="inferred from homology"/>
<organism evidence="4 5">
    <name type="scientific">Microlunatus parietis</name>
    <dbReference type="NCBI Taxonomy" id="682979"/>
    <lineage>
        <taxon>Bacteria</taxon>
        <taxon>Bacillati</taxon>
        <taxon>Actinomycetota</taxon>
        <taxon>Actinomycetes</taxon>
        <taxon>Propionibacteriales</taxon>
        <taxon>Propionibacteriaceae</taxon>
        <taxon>Microlunatus</taxon>
    </lineage>
</organism>
<dbReference type="GO" id="GO:0006508">
    <property type="term" value="P:proteolysis"/>
    <property type="evidence" value="ECO:0007669"/>
    <property type="project" value="InterPro"/>
</dbReference>
<reference evidence="4 5" key="1">
    <citation type="submission" date="2020-07" db="EMBL/GenBank/DDBJ databases">
        <title>Sequencing the genomes of 1000 actinobacteria strains.</title>
        <authorList>
            <person name="Klenk H.-P."/>
        </authorList>
    </citation>
    <scope>NUCLEOTIDE SEQUENCE [LARGE SCALE GENOMIC DNA]</scope>
    <source>
        <strain evidence="4 5">DSM 22083</strain>
    </source>
</reference>
<dbReference type="InterPro" id="IPR001375">
    <property type="entry name" value="Peptidase_S9_cat"/>
</dbReference>
<evidence type="ECO:0000256" key="1">
    <source>
        <dbReference type="ARBA" id="ARBA00008645"/>
    </source>
</evidence>
<evidence type="ECO:0000256" key="2">
    <source>
        <dbReference type="ARBA" id="ARBA00022801"/>
    </source>
</evidence>
<sequence length="548" mass="58304">MRSRATVRFRGTDRVVIQEPSGWRMLSWPDGRLLADGTGQVIDGPVGRVTVIDSGILIMDGVPVPAPGPVSDAAWDRDGFVAIVEGRELWSLPAVGPARLLHRDPDPLRSPVSLAGSIGFVRSSSSRLPGVILEAPDVRRPLLIDRSGGRPVDRMPAVDGWVDAVVPSPVDPERLAFQHTVLPGPYTFRLGLLDRGSPGFPLPDKDLRSTGAAPAWSPDGSVVAVAALQGIRGGIAGCGPDGSAPRWLAPPEGVHASPAPAPGGGLLSVWGDLATRPAVVLTTPAGRAAWTSLQDGPDWWPERPPRLIRWRSGPDEVEGLLLTPPGPGPYPLVIDLHGGPDNMTLQASLSSYAVPLDSWLRAGFAVFAPDYRDSGILGFAAKRAAGRFEPGARSSHDDVIAGLDQLIADGVAAPGRVHLFGFSMGGLVGGHVIARDHRIRSAAFWDPAGVDPYATDNAIMRRQFSGSPTEVPQVWQRISLQPLASRTTIPVLIMSSGDPGRLPGRTHARWSSALPHSEFRSFPAEGHTPSPEQRTEIVRQAVDWFGRS</sequence>
<evidence type="ECO:0000259" key="3">
    <source>
        <dbReference type="Pfam" id="PF00326"/>
    </source>
</evidence>
<name>A0A7Y9I2Q7_9ACTN</name>
<dbReference type="RefSeq" id="WP_179747782.1">
    <property type="nucleotide sequence ID" value="NZ_JACCBU010000001.1"/>
</dbReference>
<dbReference type="GO" id="GO:0008236">
    <property type="term" value="F:serine-type peptidase activity"/>
    <property type="evidence" value="ECO:0007669"/>
    <property type="project" value="InterPro"/>
</dbReference>
<keyword evidence="5" id="KW-1185">Reference proteome</keyword>
<dbReference type="InterPro" id="IPR050261">
    <property type="entry name" value="FrsA_esterase"/>
</dbReference>
<dbReference type="SUPFAM" id="SSF69304">
    <property type="entry name" value="Tricorn protease N-terminal domain"/>
    <property type="match status" value="1"/>
</dbReference>
<comment type="similarity">
    <text evidence="1">Belongs to the AB hydrolase superfamily.</text>
</comment>
<evidence type="ECO:0000313" key="5">
    <source>
        <dbReference type="Proteomes" id="UP000569914"/>
    </source>
</evidence>